<dbReference type="InterPro" id="IPR020946">
    <property type="entry name" value="Flavin_mOase-like"/>
</dbReference>
<proteinExistence type="inferred from homology"/>
<dbReference type="Pfam" id="PF00743">
    <property type="entry name" value="FMO-like"/>
    <property type="match status" value="1"/>
</dbReference>
<dbReference type="GO" id="GO:0050660">
    <property type="term" value="F:flavin adenine dinucleotide binding"/>
    <property type="evidence" value="ECO:0007669"/>
    <property type="project" value="InterPro"/>
</dbReference>
<sequence length="541" mass="61355">MNNPEGITSEGKVAVIGLGISGLASLKNLLEQGFDAVGIERNDYIGGIWHFTEDKQKTSVLETTIANSSKQFVSLFLLPDPVILDYVPDYPTAPNVSKNLQDYAERFDLLPHIRLGINITKIERSTDGQHWDIHLSEKDESRVKVDKYSKVLVCTGPWERSYKPVYAQEAEYMGKTLMGKEYKGPEEFRDKKVLIVGMANTACDIAVDLVGIAQEVHISHRSGTRIIPRMMDGKPTINAITRQLTGAMSLFERWLPSIGEWVGDRFATTKMLRNYPDIKPEWNLLPAPPFKNTLGVINDHIIDRLSDGSVKLVGGIESFYSLGVFTDGGKKTEVDTVIFCTGNYFDYSILSPEADPTRLGDSSEWDHMEHSNGLLYPRLYQTLFHPNFADSLAFLGPCRGFSFAVHSNADLASQAISQVWKGNYVLPGIAERNRWCEKNYRASLGVIKNWRTFRTGHFSAGEFERWLNDVAGTGVNEHLGWGWKEWKFWWSERELYGLIKRGVNTPFLYRLFEGRQGGRKKWEGAKREIWKANGRVPLEDR</sequence>
<dbReference type="OrthoDB" id="2561218at2759"/>
<dbReference type="VEuPathDB" id="FungiDB:I303_03252"/>
<dbReference type="PIRSF" id="PIRSF000332">
    <property type="entry name" value="FMO"/>
    <property type="match status" value="1"/>
</dbReference>
<dbReference type="PRINTS" id="PR00370">
    <property type="entry name" value="FMOXYGENASE"/>
</dbReference>
<keyword evidence="3" id="KW-0274">FAD</keyword>
<evidence type="ECO:0000256" key="4">
    <source>
        <dbReference type="ARBA" id="ARBA00022857"/>
    </source>
</evidence>
<dbReference type="SUPFAM" id="SSF51905">
    <property type="entry name" value="FAD/NAD(P)-binding domain"/>
    <property type="match status" value="1"/>
</dbReference>
<evidence type="ECO:0000256" key="1">
    <source>
        <dbReference type="ARBA" id="ARBA00009183"/>
    </source>
</evidence>
<name>A0A1A6AAY5_9TREE</name>
<evidence type="ECO:0000256" key="3">
    <source>
        <dbReference type="ARBA" id="ARBA00022827"/>
    </source>
</evidence>
<evidence type="ECO:0000313" key="6">
    <source>
        <dbReference type="EMBL" id="OBR87227.1"/>
    </source>
</evidence>
<dbReference type="InterPro" id="IPR036188">
    <property type="entry name" value="FAD/NAD-bd_sf"/>
</dbReference>
<dbReference type="STRING" id="1296121.A0A1A6AAY5"/>
<keyword evidence="2" id="KW-0285">Flavoprotein</keyword>
<keyword evidence="5" id="KW-0560">Oxidoreductase</keyword>
<reference evidence="6" key="1">
    <citation type="submission" date="2013-07" db="EMBL/GenBank/DDBJ databases">
        <title>The Genome Sequence of Cryptococcus dejecticola CBS10117.</title>
        <authorList>
            <consortium name="The Broad Institute Genome Sequencing Platform"/>
            <person name="Cuomo C."/>
            <person name="Litvintseva A."/>
            <person name="Chen Y."/>
            <person name="Heitman J."/>
            <person name="Sun S."/>
            <person name="Springer D."/>
            <person name="Dromer F."/>
            <person name="Young S.K."/>
            <person name="Zeng Q."/>
            <person name="Gargeya S."/>
            <person name="Fitzgerald M."/>
            <person name="Abouelleil A."/>
            <person name="Alvarado L."/>
            <person name="Berlin A.M."/>
            <person name="Chapman S.B."/>
            <person name="Dewar J."/>
            <person name="Goldberg J."/>
            <person name="Griggs A."/>
            <person name="Gujja S."/>
            <person name="Hansen M."/>
            <person name="Howarth C."/>
            <person name="Imamovic A."/>
            <person name="Larimer J."/>
            <person name="McCowan C."/>
            <person name="Murphy C."/>
            <person name="Pearson M."/>
            <person name="Priest M."/>
            <person name="Roberts A."/>
            <person name="Saif S."/>
            <person name="Shea T."/>
            <person name="Sykes S."/>
            <person name="Wortman J."/>
            <person name="Nusbaum C."/>
            <person name="Birren B."/>
        </authorList>
    </citation>
    <scope>NUCLEOTIDE SEQUENCE [LARGE SCALE GENOMIC DNA]</scope>
    <source>
        <strain evidence="6">CBS 10117</strain>
    </source>
</reference>
<dbReference type="PANTHER" id="PTHR23023">
    <property type="entry name" value="DIMETHYLANILINE MONOOXYGENASE"/>
    <property type="match status" value="1"/>
</dbReference>
<dbReference type="EMBL" id="KI894029">
    <property type="protein sequence ID" value="OBR87227.1"/>
    <property type="molecule type" value="Genomic_DNA"/>
</dbReference>
<dbReference type="AlphaFoldDB" id="A0A1A6AAY5"/>
<keyword evidence="4" id="KW-0521">NADP</keyword>
<accession>A0A1A6AAY5</accession>
<dbReference type="Gene3D" id="3.50.50.60">
    <property type="entry name" value="FAD/NAD(P)-binding domain"/>
    <property type="match status" value="1"/>
</dbReference>
<dbReference type="GO" id="GO:0050661">
    <property type="term" value="F:NADP binding"/>
    <property type="evidence" value="ECO:0007669"/>
    <property type="project" value="InterPro"/>
</dbReference>
<dbReference type="InterPro" id="IPR000960">
    <property type="entry name" value="Flavin_mOase"/>
</dbReference>
<gene>
    <name evidence="6" type="ORF">I303_03252</name>
</gene>
<dbReference type="GO" id="GO:0004499">
    <property type="term" value="F:N,N-dimethylaniline monooxygenase activity"/>
    <property type="evidence" value="ECO:0007669"/>
    <property type="project" value="InterPro"/>
</dbReference>
<evidence type="ECO:0000256" key="2">
    <source>
        <dbReference type="ARBA" id="ARBA00022630"/>
    </source>
</evidence>
<organism evidence="6">
    <name type="scientific">Kwoniella dejecticola CBS 10117</name>
    <dbReference type="NCBI Taxonomy" id="1296121"/>
    <lineage>
        <taxon>Eukaryota</taxon>
        <taxon>Fungi</taxon>
        <taxon>Dikarya</taxon>
        <taxon>Basidiomycota</taxon>
        <taxon>Agaricomycotina</taxon>
        <taxon>Tremellomycetes</taxon>
        <taxon>Tremellales</taxon>
        <taxon>Cryptococcaceae</taxon>
        <taxon>Kwoniella</taxon>
    </lineage>
</organism>
<dbReference type="InterPro" id="IPR050346">
    <property type="entry name" value="FMO-like"/>
</dbReference>
<evidence type="ECO:0000256" key="5">
    <source>
        <dbReference type="ARBA" id="ARBA00023002"/>
    </source>
</evidence>
<protein>
    <recommendedName>
        <fullName evidence="7">Dimethylaniline monooxygenase</fullName>
    </recommendedName>
</protein>
<evidence type="ECO:0008006" key="7">
    <source>
        <dbReference type="Google" id="ProtNLM"/>
    </source>
</evidence>
<comment type="similarity">
    <text evidence="1">Belongs to the FMO family.</text>
</comment>